<feature type="domain" description="GmrSD restriction endonucleases N-terminal" evidence="1">
    <location>
        <begin position="3"/>
        <end position="216"/>
    </location>
</feature>
<dbReference type="EMBL" id="JAYGOJ010000202">
    <property type="protein sequence ID" value="MEA9438386.1"/>
    <property type="molecule type" value="Genomic_DNA"/>
</dbReference>
<evidence type="ECO:0000259" key="1">
    <source>
        <dbReference type="Pfam" id="PF03235"/>
    </source>
</evidence>
<protein>
    <submittedName>
        <fullName evidence="2">DUF262 domain-containing protein</fullName>
    </submittedName>
</protein>
<dbReference type="Proteomes" id="UP001304847">
    <property type="component" value="Unassembled WGS sequence"/>
</dbReference>
<dbReference type="PANTHER" id="PTHR37292">
    <property type="entry name" value="VNG6097C"/>
    <property type="match status" value="1"/>
</dbReference>
<evidence type="ECO:0000313" key="2">
    <source>
        <dbReference type="EMBL" id="MEA9438386.1"/>
    </source>
</evidence>
<sequence>MKISTILDHIDSGHMALPEFQRGYVWNRDQVRSLFDSLYRRHPVGGLLVWATESKTATHRGDGVLAAGIVKLLLDGQQRMTSLYGVARGQPPKFFDGNTQAFTGLRFNLESQTFEFYQPIKMKDDPLWIDVTALMKQGPAGVGSFIAAFSQKPELLPKIGDFAGRLSHLLGILEIDLHAEEVTGPDKTLDVVVDIFNRVNSGGTKLSKGDLALAKICAEWPEGRDKMKGKLGEWDKAGYHFNLDWLLRSVNTVLTGEAKFQYLHDQPADKIQNALQRTNKYIDTSLNLIAGRLGLDHDQVFFGRFGIPVMARYLDQRQQLQLGQMNEKDRDKLLFWFVQAAMWGRFSGSTESFIDKDLEALEGGDGDLDRLLEQLRLWHGGLRAESGHFTGWSLGARFYPVLYMLTRMGEARDWGTGLPLKANLLGKMSRLEVHHIFPKAQLYKAKSLGFRKSEVNALGNFCFLTKDTNLQISDRLPEDYFPEIEAAHPGALASQWIPNDPVLWKLENFRDFLETRKELLAAELNWQMEKLLHGDTRWLAGDTVPRVEPLVVGGISSEEEEQELEALNGWVESEGLSRGIIAFDHADLDSGEQIAVFDLAWPSGLQKELSQPVAVLLNEDASTIALASQAGYRCFTAISSFRQYVRKEVLGVNLNG</sequence>
<evidence type="ECO:0000313" key="3">
    <source>
        <dbReference type="Proteomes" id="UP001304847"/>
    </source>
</evidence>
<comment type="caution">
    <text evidence="2">The sequence shown here is derived from an EMBL/GenBank/DDBJ whole genome shotgun (WGS) entry which is preliminary data.</text>
</comment>
<accession>A0ABU5WC16</accession>
<dbReference type="RefSeq" id="WP_323581038.1">
    <property type="nucleotide sequence ID" value="NZ_JAYGOJ010000202.1"/>
</dbReference>
<dbReference type="Pfam" id="PF03235">
    <property type="entry name" value="GmrSD_N"/>
    <property type="match status" value="1"/>
</dbReference>
<keyword evidence="3" id="KW-1185">Reference proteome</keyword>
<gene>
    <name evidence="2" type="ORF">VCX44_21925</name>
</gene>
<reference evidence="2 3" key="1">
    <citation type="submission" date="2023-12" db="EMBL/GenBank/DDBJ databases">
        <title>Characterization of antibiotic resistance in Aeromonas spp. in hospital effluent.</title>
        <authorList>
            <person name="Negoseki B.R.S."/>
            <person name="Krul D."/>
            <person name="Siqueira A.C."/>
            <person name="Almeida M."/>
            <person name="Mesa D."/>
            <person name="Conte D."/>
            <person name="Dalla-Costa L.M."/>
        </authorList>
    </citation>
    <scope>NUCLEOTIDE SEQUENCE [LARGE SCALE GENOMIC DNA]</scope>
    <source>
        <strain evidence="2 3">36v</strain>
    </source>
</reference>
<organism evidence="2 3">
    <name type="scientific">Aeromonas caviae</name>
    <name type="common">Aeromonas punctata</name>
    <dbReference type="NCBI Taxonomy" id="648"/>
    <lineage>
        <taxon>Bacteria</taxon>
        <taxon>Pseudomonadati</taxon>
        <taxon>Pseudomonadota</taxon>
        <taxon>Gammaproteobacteria</taxon>
        <taxon>Aeromonadales</taxon>
        <taxon>Aeromonadaceae</taxon>
        <taxon>Aeromonas</taxon>
    </lineage>
</organism>
<name>A0ABU5WC16_AERCA</name>
<dbReference type="InterPro" id="IPR004919">
    <property type="entry name" value="GmrSD_N"/>
</dbReference>
<dbReference type="PANTHER" id="PTHR37292:SF2">
    <property type="entry name" value="DUF262 DOMAIN-CONTAINING PROTEIN"/>
    <property type="match status" value="1"/>
</dbReference>
<proteinExistence type="predicted"/>